<organism evidence="1 2">
    <name type="scientific">Maribacter aquimaris</name>
    <dbReference type="NCBI Taxonomy" id="2737171"/>
    <lineage>
        <taxon>Bacteria</taxon>
        <taxon>Pseudomonadati</taxon>
        <taxon>Bacteroidota</taxon>
        <taxon>Flavobacteriia</taxon>
        <taxon>Flavobacteriales</taxon>
        <taxon>Flavobacteriaceae</taxon>
        <taxon>Maribacter</taxon>
    </lineage>
</organism>
<dbReference type="PROSITE" id="PS51257">
    <property type="entry name" value="PROKAR_LIPOPROTEIN"/>
    <property type="match status" value="1"/>
</dbReference>
<sequence length="318" mass="37146">MKKLFYLLVLLTFVAIGCKNEDKIEAEVKKIPLVVKVSRFDNEFAKATPSDIPKLRRVYPYFFPAPDSVWVAKLQDSLQIELRGEVMDEFSDFEKEVADIELLFKYIKYYFPKYAAPKIITVTNDVDHENRIILTDSLLLVGLDNYLGADHRYYTGIQKYIAAGMDRKYIVSDIANAFAQKVVPRSQGRTFLDRMIYYGKILYLKDKIMPFQTDGQKINYSEDELAWAIANEEPMWRHFIERELLYSTDNKLTLRFLDPAPFSKFGLELDNESPGRLGRYVGWQIVRSFMDKNEVSLQQLMNLPAEDIFKKSNYKPNK</sequence>
<dbReference type="Pfam" id="PF25594">
    <property type="entry name" value="GldB_lipo"/>
    <property type="match status" value="1"/>
</dbReference>
<evidence type="ECO:0000313" key="1">
    <source>
        <dbReference type="EMBL" id="MBD0778538.1"/>
    </source>
</evidence>
<proteinExistence type="predicted"/>
<comment type="caution">
    <text evidence="1">The sequence shown here is derived from an EMBL/GenBank/DDBJ whole genome shotgun (WGS) entry which is preliminary data.</text>
</comment>
<dbReference type="Proteomes" id="UP001166021">
    <property type="component" value="Unassembled WGS sequence"/>
</dbReference>
<dbReference type="InterPro" id="IPR019853">
    <property type="entry name" value="GldB-like"/>
</dbReference>
<keyword evidence="1" id="KW-0449">Lipoprotein</keyword>
<accession>A0ABR7V155</accession>
<name>A0ABR7V155_9FLAO</name>
<dbReference type="RefSeq" id="WP_188244018.1">
    <property type="nucleotide sequence ID" value="NZ_JABTCF010000007.1"/>
</dbReference>
<protein>
    <submittedName>
        <fullName evidence="1">Gliding motility lipoprotein GldB</fullName>
    </submittedName>
</protein>
<reference evidence="1" key="1">
    <citation type="submission" date="2020-05" db="EMBL/GenBank/DDBJ databases">
        <title>The draft genome sequence of Maribacter sp. ANRC-HE7.</title>
        <authorList>
            <person name="Mu L."/>
        </authorList>
    </citation>
    <scope>NUCLEOTIDE SEQUENCE</scope>
    <source>
        <strain evidence="1">ANRC-HE7</strain>
    </source>
</reference>
<gene>
    <name evidence="1" type="primary">gldB</name>
    <name evidence="1" type="ORF">HPE56_12100</name>
</gene>
<keyword evidence="2" id="KW-1185">Reference proteome</keyword>
<dbReference type="NCBIfam" id="TIGR03514">
    <property type="entry name" value="GldB_lipo"/>
    <property type="match status" value="1"/>
</dbReference>
<evidence type="ECO:0000313" key="2">
    <source>
        <dbReference type="Proteomes" id="UP001166021"/>
    </source>
</evidence>
<dbReference type="EMBL" id="JABTCF010000007">
    <property type="protein sequence ID" value="MBD0778538.1"/>
    <property type="molecule type" value="Genomic_DNA"/>
</dbReference>